<keyword evidence="2" id="KW-1185">Reference proteome</keyword>
<dbReference type="KEGG" id="ehx:EMIHUDRAFT_253250"/>
<evidence type="ECO:0000313" key="1">
    <source>
        <dbReference type="EnsemblProtists" id="EOD32830"/>
    </source>
</evidence>
<organism evidence="1 2">
    <name type="scientific">Emiliania huxleyi (strain CCMP1516)</name>
    <dbReference type="NCBI Taxonomy" id="280463"/>
    <lineage>
        <taxon>Eukaryota</taxon>
        <taxon>Haptista</taxon>
        <taxon>Haptophyta</taxon>
        <taxon>Prymnesiophyceae</taxon>
        <taxon>Isochrysidales</taxon>
        <taxon>Noelaerhabdaceae</taxon>
        <taxon>Emiliania</taxon>
    </lineage>
</organism>
<proteinExistence type="predicted"/>
<dbReference type="RefSeq" id="XP_005785259.1">
    <property type="nucleotide sequence ID" value="XM_005785202.1"/>
</dbReference>
<evidence type="ECO:0000313" key="2">
    <source>
        <dbReference type="Proteomes" id="UP000013827"/>
    </source>
</evidence>
<dbReference type="RefSeq" id="XP_005770605.1">
    <property type="nucleotide sequence ID" value="XM_005770548.1"/>
</dbReference>
<dbReference type="HOGENOM" id="CLU_2763194_0_0_1"/>
<reference evidence="2" key="1">
    <citation type="journal article" date="2013" name="Nature">
        <title>Pan genome of the phytoplankton Emiliania underpins its global distribution.</title>
        <authorList>
            <person name="Read B.A."/>
            <person name="Kegel J."/>
            <person name="Klute M.J."/>
            <person name="Kuo A."/>
            <person name="Lefebvre S.C."/>
            <person name="Maumus F."/>
            <person name="Mayer C."/>
            <person name="Miller J."/>
            <person name="Monier A."/>
            <person name="Salamov A."/>
            <person name="Young J."/>
            <person name="Aguilar M."/>
            <person name="Claverie J.M."/>
            <person name="Frickenhaus S."/>
            <person name="Gonzalez K."/>
            <person name="Herman E.K."/>
            <person name="Lin Y.C."/>
            <person name="Napier J."/>
            <person name="Ogata H."/>
            <person name="Sarno A.F."/>
            <person name="Shmutz J."/>
            <person name="Schroeder D."/>
            <person name="de Vargas C."/>
            <person name="Verret F."/>
            <person name="von Dassow P."/>
            <person name="Valentin K."/>
            <person name="Van de Peer Y."/>
            <person name="Wheeler G."/>
            <person name="Dacks J.B."/>
            <person name="Delwiche C.F."/>
            <person name="Dyhrman S.T."/>
            <person name="Glockner G."/>
            <person name="John U."/>
            <person name="Richards T."/>
            <person name="Worden A.Z."/>
            <person name="Zhang X."/>
            <person name="Grigoriev I.V."/>
            <person name="Allen A.E."/>
            <person name="Bidle K."/>
            <person name="Borodovsky M."/>
            <person name="Bowler C."/>
            <person name="Brownlee C."/>
            <person name="Cock J.M."/>
            <person name="Elias M."/>
            <person name="Gladyshev V.N."/>
            <person name="Groth M."/>
            <person name="Guda C."/>
            <person name="Hadaegh A."/>
            <person name="Iglesias-Rodriguez M.D."/>
            <person name="Jenkins J."/>
            <person name="Jones B.M."/>
            <person name="Lawson T."/>
            <person name="Leese F."/>
            <person name="Lindquist E."/>
            <person name="Lobanov A."/>
            <person name="Lomsadze A."/>
            <person name="Malik S.B."/>
            <person name="Marsh M.E."/>
            <person name="Mackinder L."/>
            <person name="Mock T."/>
            <person name="Mueller-Roeber B."/>
            <person name="Pagarete A."/>
            <person name="Parker M."/>
            <person name="Probert I."/>
            <person name="Quesneville H."/>
            <person name="Raines C."/>
            <person name="Rensing S.A."/>
            <person name="Riano-Pachon D.M."/>
            <person name="Richier S."/>
            <person name="Rokitta S."/>
            <person name="Shiraiwa Y."/>
            <person name="Soanes D.M."/>
            <person name="van der Giezen M."/>
            <person name="Wahlund T.M."/>
            <person name="Williams B."/>
            <person name="Wilson W."/>
            <person name="Wolfe G."/>
            <person name="Wurch L.L."/>
        </authorList>
    </citation>
    <scope>NUCLEOTIDE SEQUENCE</scope>
</reference>
<dbReference type="EnsemblProtists" id="EOD32830">
    <property type="protein sequence ID" value="EOD32830"/>
    <property type="gene ID" value="EMIHUDRAFT_253250"/>
</dbReference>
<dbReference type="EnsemblProtists" id="EOD18176">
    <property type="protein sequence ID" value="EOD18176"/>
    <property type="gene ID" value="EMIHUDRAFT_196286"/>
</dbReference>
<accession>A0A0D3KAP5</accession>
<dbReference type="GeneID" id="17278103"/>
<protein>
    <submittedName>
        <fullName evidence="1">Uncharacterized protein</fullName>
    </submittedName>
</protein>
<dbReference type="Proteomes" id="UP000013827">
    <property type="component" value="Unassembled WGS sequence"/>
</dbReference>
<reference evidence="1" key="2">
    <citation type="submission" date="2024-10" db="UniProtKB">
        <authorList>
            <consortium name="EnsemblProtists"/>
        </authorList>
    </citation>
    <scope>IDENTIFICATION</scope>
</reference>
<dbReference type="KEGG" id="ehx:EMIHUDRAFT_227523"/>
<dbReference type="RefSeq" id="XP_005787660.1">
    <property type="nucleotide sequence ID" value="XM_005787603.1"/>
</dbReference>
<dbReference type="AlphaFoldDB" id="A0A0D3KAP5"/>
<dbReference type="PaxDb" id="2903-EOD18176"/>
<dbReference type="EnsemblProtists" id="EOD35231">
    <property type="protein sequence ID" value="EOD35231"/>
    <property type="gene ID" value="EMIHUDRAFT_227523"/>
</dbReference>
<dbReference type="KEGG" id="ehx:EMIHUDRAFT_196286"/>
<name>A0A0D3KAP5_EMIH1</name>
<sequence length="70" mass="7677">MPVTGRVGGLAPVKFLALSPPLSPQLRRRQNELARENHKQLEWEGVLGPSLLDTADTNPVRCSVAACEER</sequence>
<dbReference type="GeneID" id="17280499"/>
<dbReference type="GeneID" id="19046177"/>